<feature type="transmembrane region" description="Helical" evidence="1">
    <location>
        <begin position="76"/>
        <end position="100"/>
    </location>
</feature>
<comment type="caution">
    <text evidence="2">The sequence shown here is derived from an EMBL/GenBank/DDBJ whole genome shotgun (WGS) entry which is preliminary data.</text>
</comment>
<evidence type="ECO:0008006" key="4">
    <source>
        <dbReference type="Google" id="ProtNLM"/>
    </source>
</evidence>
<feature type="transmembrane region" description="Helical" evidence="1">
    <location>
        <begin position="351"/>
        <end position="374"/>
    </location>
</feature>
<reference evidence="2 3" key="1">
    <citation type="journal article" date="2023" name="Commun. Biol.">
        <title>Genome analysis of Parmales, the sister group of diatoms, reveals the evolutionary specialization of diatoms from phago-mixotrophs to photoautotrophs.</title>
        <authorList>
            <person name="Ban H."/>
            <person name="Sato S."/>
            <person name="Yoshikawa S."/>
            <person name="Yamada K."/>
            <person name="Nakamura Y."/>
            <person name="Ichinomiya M."/>
            <person name="Sato N."/>
            <person name="Blanc-Mathieu R."/>
            <person name="Endo H."/>
            <person name="Kuwata A."/>
            <person name="Ogata H."/>
        </authorList>
    </citation>
    <scope>NUCLEOTIDE SEQUENCE [LARGE SCALE GENOMIC DNA]</scope>
</reference>
<dbReference type="EMBL" id="BRYB01000762">
    <property type="protein sequence ID" value="GMI37105.1"/>
    <property type="molecule type" value="Genomic_DNA"/>
</dbReference>
<evidence type="ECO:0000313" key="3">
    <source>
        <dbReference type="Proteomes" id="UP001165060"/>
    </source>
</evidence>
<feature type="transmembrane region" description="Helical" evidence="1">
    <location>
        <begin position="226"/>
        <end position="252"/>
    </location>
</feature>
<feature type="transmembrane region" description="Helical" evidence="1">
    <location>
        <begin position="318"/>
        <end position="339"/>
    </location>
</feature>
<sequence length="490" mass="54645">MHDRDTWILKSPALQLLESENHFFRPLMDTVAKHLMSVCDLGMKRRLYSGAALSVFDLVSDIFMIVRYLGSAETRGVAHASIACVALNLLTQLLGVWFVNRKRSWRRIARELLYVLTFIKPGVDAARVAAGNENTDGLAAMDPLVELALMKIFEMCFESLPAAILQTRAFIISEEASKAALASIIISCCTTGFAAATMWFDWDVSPEKRKENPLLAGQTPDTGRGFFFFLLVLSGTLQVVAKSFSSALFFIVNPSYFLGYMAADHVVYQLYRVARRDHQNYYPGTSLTMSVGMHVLTKMVADYTSCWLLRSPLMIPPAYFLFNQVLTHASVFVSVLLYTNDASLNHVAAGTLWASAGSLFAAWAASYLVLFGLVTPKHRGTFYNAETCSAYARKVFFGSASDELKMTIFDFHHAKYASFKEDVKDYTRANWARWKDEQPAWFTVEVVEKVPDEYIPVGDLAALNSAATGGKRRRSVSVVESMRRGSASEP</sequence>
<evidence type="ECO:0000313" key="2">
    <source>
        <dbReference type="EMBL" id="GMI37105.1"/>
    </source>
</evidence>
<protein>
    <recommendedName>
        <fullName evidence="4">XK-related protein</fullName>
    </recommendedName>
</protein>
<keyword evidence="3" id="KW-1185">Reference proteome</keyword>
<organism evidence="2 3">
    <name type="scientific">Tetraparma gracilis</name>
    <dbReference type="NCBI Taxonomy" id="2962635"/>
    <lineage>
        <taxon>Eukaryota</taxon>
        <taxon>Sar</taxon>
        <taxon>Stramenopiles</taxon>
        <taxon>Ochrophyta</taxon>
        <taxon>Bolidophyceae</taxon>
        <taxon>Parmales</taxon>
        <taxon>Triparmaceae</taxon>
        <taxon>Tetraparma</taxon>
    </lineage>
</organism>
<dbReference type="Proteomes" id="UP001165060">
    <property type="component" value="Unassembled WGS sequence"/>
</dbReference>
<keyword evidence="1" id="KW-0812">Transmembrane</keyword>
<gene>
    <name evidence="2" type="ORF">TeGR_g13465</name>
</gene>
<proteinExistence type="predicted"/>
<keyword evidence="1" id="KW-1133">Transmembrane helix</keyword>
<evidence type="ECO:0000256" key="1">
    <source>
        <dbReference type="SAM" id="Phobius"/>
    </source>
</evidence>
<name>A0ABQ6N080_9STRA</name>
<accession>A0ABQ6N080</accession>
<feature type="transmembrane region" description="Helical" evidence="1">
    <location>
        <begin position="179"/>
        <end position="200"/>
    </location>
</feature>
<feature type="transmembrane region" description="Helical" evidence="1">
    <location>
        <begin position="51"/>
        <end position="70"/>
    </location>
</feature>
<keyword evidence="1" id="KW-0472">Membrane</keyword>